<dbReference type="Gene3D" id="3.40.1360.10">
    <property type="match status" value="1"/>
</dbReference>
<gene>
    <name evidence="2" type="ORF">SAMN04488579_10821</name>
</gene>
<dbReference type="STRING" id="1528.SAMN04488579_10821"/>
<dbReference type="GO" id="GO:0003677">
    <property type="term" value="F:DNA binding"/>
    <property type="evidence" value="ECO:0007669"/>
    <property type="project" value="InterPro"/>
</dbReference>
<keyword evidence="3" id="KW-1185">Reference proteome</keyword>
<evidence type="ECO:0000313" key="2">
    <source>
        <dbReference type="EMBL" id="SDX81420.1"/>
    </source>
</evidence>
<dbReference type="Proteomes" id="UP000199652">
    <property type="component" value="Unassembled WGS sequence"/>
</dbReference>
<evidence type="ECO:0000313" key="3">
    <source>
        <dbReference type="Proteomes" id="UP000199652"/>
    </source>
</evidence>
<sequence length="411" mass="48109">MEYEEKLLKCLVENYRKSKKDTGDNRINKRTQINPEKIYNKYNANDGDFEKITKLNHTVEGLSKKGFVTSEIERFGTQIKCIYLVDAKITVIEQYLYDQYGYISKDMQLQKMKSIVKQYQNVSLICKKECRILSKSIENRKIAKNIDELDNILKAIAFIEKNKEMLYIREVSMKVYGDSKFLENKTLKSVCTILKKYANESCCDTELMDEILLDYHILKEPQKLCVKGNMIMTVLGKTVDISGFSNGIEMTVSDFSNIESVKIRANRFMTIENRTAYLRYNDKDTVIFYLGGYANRYQRDFIKLIHQTNQDIDYIHFGDIDAGGLWIHHNLCEITGIVFQLFSMSAGELRNEKYKFCLQSLTENDKNRLKELKNMNMYMNVVNYMLENNVKLEQEIVSLSLMKSDEVDFAF</sequence>
<dbReference type="AlphaFoldDB" id="A0A1H3ES02"/>
<dbReference type="InterPro" id="IPR036078">
    <property type="entry name" value="Spo11/TopoVI_A_sf"/>
</dbReference>
<dbReference type="EMBL" id="FNOU01000008">
    <property type="protein sequence ID" value="SDX81420.1"/>
    <property type="molecule type" value="Genomic_DNA"/>
</dbReference>
<organism evidence="2 3">
    <name type="scientific">Eubacterium barkeri</name>
    <name type="common">Clostridium barkeri</name>
    <dbReference type="NCBI Taxonomy" id="1528"/>
    <lineage>
        <taxon>Bacteria</taxon>
        <taxon>Bacillati</taxon>
        <taxon>Bacillota</taxon>
        <taxon>Clostridia</taxon>
        <taxon>Eubacteriales</taxon>
        <taxon>Eubacteriaceae</taxon>
        <taxon>Eubacterium</taxon>
    </lineage>
</organism>
<feature type="domain" description="Wadjet protein JetD C-terminal" evidence="1">
    <location>
        <begin position="235"/>
        <end position="401"/>
    </location>
</feature>
<accession>A0A1H3ES02</accession>
<dbReference type="GO" id="GO:0005694">
    <property type="term" value="C:chromosome"/>
    <property type="evidence" value="ECO:0007669"/>
    <property type="project" value="InterPro"/>
</dbReference>
<dbReference type="InterPro" id="IPR024534">
    <property type="entry name" value="JetD_C"/>
</dbReference>
<name>A0A1H3ES02_EUBBA</name>
<dbReference type="SUPFAM" id="SSF56726">
    <property type="entry name" value="DNA topoisomerase IV, alpha subunit"/>
    <property type="match status" value="1"/>
</dbReference>
<dbReference type="Pfam" id="PF09983">
    <property type="entry name" value="JetD_C"/>
    <property type="match status" value="1"/>
</dbReference>
<protein>
    <recommendedName>
        <fullName evidence="1">Wadjet protein JetD C-terminal domain-containing protein</fullName>
    </recommendedName>
</protein>
<dbReference type="OrthoDB" id="186173at2"/>
<reference evidence="3" key="1">
    <citation type="submission" date="2016-10" db="EMBL/GenBank/DDBJ databases">
        <authorList>
            <person name="Varghese N."/>
            <person name="Submissions S."/>
        </authorList>
    </citation>
    <scope>NUCLEOTIDE SEQUENCE [LARGE SCALE GENOMIC DNA]</scope>
    <source>
        <strain evidence="3">VPI 5359</strain>
    </source>
</reference>
<proteinExistence type="predicted"/>
<dbReference type="RefSeq" id="WP_090244577.1">
    <property type="nucleotide sequence ID" value="NZ_FNOU01000008.1"/>
</dbReference>
<evidence type="ECO:0000259" key="1">
    <source>
        <dbReference type="Pfam" id="PF09983"/>
    </source>
</evidence>